<dbReference type="AlphaFoldDB" id="A0NEP1"/>
<reference evidence="1" key="3">
    <citation type="journal article" date="2004" name="Trends Parasitol.">
        <title>The Anopheles gambiae genome: an update.</title>
        <authorList>
            <person name="Mongin E."/>
            <person name="Louis C."/>
            <person name="Holt R.A."/>
            <person name="Birney E."/>
            <person name="Collins F.H."/>
        </authorList>
    </citation>
    <scope>NUCLEOTIDE SEQUENCE</scope>
    <source>
        <strain evidence="1">PEST</strain>
    </source>
</reference>
<reference evidence="1" key="1">
    <citation type="journal article" date="2002" name="Science">
        <title>The genome sequence of the malaria mosquito Anopheles gambiae.</title>
        <authorList>
            <person name="Holt R.A."/>
            <person name="Subramanian G.M."/>
            <person name="Halpern A."/>
            <person name="Sutton G.G."/>
            <person name="Charlab R."/>
            <person name="Nusskern D.R."/>
            <person name="Wincker P."/>
            <person name="Clark A.G."/>
            <person name="Ribeiro J.M."/>
            <person name="Wides R."/>
            <person name="Salzberg S.L."/>
            <person name="Loftus B."/>
            <person name="Yandell M."/>
            <person name="Majoros W.H."/>
            <person name="Rusch D.B."/>
            <person name="Lai Z."/>
            <person name="Kraft C.L."/>
            <person name="Abril J.F."/>
            <person name="Anthouard V."/>
            <person name="Arensburger P."/>
            <person name="Atkinson P.W."/>
            <person name="Baden H."/>
            <person name="de Berardinis V."/>
            <person name="Baldwin D."/>
            <person name="Benes V."/>
            <person name="Biedler J."/>
            <person name="Blass C."/>
            <person name="Bolanos R."/>
            <person name="Boscus D."/>
            <person name="Barnstead M."/>
            <person name="Cai S."/>
            <person name="Center A."/>
            <person name="Chaturverdi K."/>
            <person name="Christophides G.K."/>
            <person name="Chrystal M.A."/>
            <person name="Clamp M."/>
            <person name="Cravchik A."/>
            <person name="Curwen V."/>
            <person name="Dana A."/>
            <person name="Delcher A."/>
            <person name="Dew I."/>
            <person name="Evans C.A."/>
            <person name="Flanigan M."/>
            <person name="Grundschober-Freimoser A."/>
            <person name="Friedli L."/>
            <person name="Gu Z."/>
            <person name="Guan P."/>
            <person name="Guigo R."/>
            <person name="Hillenmeyer M.E."/>
            <person name="Hladun S.L."/>
            <person name="Hogan J.R."/>
            <person name="Hong Y.S."/>
            <person name="Hoover J."/>
            <person name="Jaillon O."/>
            <person name="Ke Z."/>
            <person name="Kodira C."/>
            <person name="Kokoza E."/>
            <person name="Koutsos A."/>
            <person name="Letunic I."/>
            <person name="Levitsky A."/>
            <person name="Liang Y."/>
            <person name="Lin J.J."/>
            <person name="Lobo N.F."/>
            <person name="Lopez J.R."/>
            <person name="Malek J.A."/>
            <person name="McIntosh T.C."/>
            <person name="Meister S."/>
            <person name="Miller J."/>
            <person name="Mobarry C."/>
            <person name="Mongin E."/>
            <person name="Murphy S.D."/>
            <person name="O'Brochta D.A."/>
            <person name="Pfannkoch C."/>
            <person name="Qi R."/>
            <person name="Regier M.A."/>
            <person name="Remington K."/>
            <person name="Shao H."/>
            <person name="Sharakhova M.V."/>
            <person name="Sitter C.D."/>
            <person name="Shetty J."/>
            <person name="Smith T.J."/>
            <person name="Strong R."/>
            <person name="Sun J."/>
            <person name="Thomasova D."/>
            <person name="Ton L.Q."/>
            <person name="Topalis P."/>
            <person name="Tu Z."/>
            <person name="Unger M.F."/>
            <person name="Walenz B."/>
            <person name="Wang A."/>
            <person name="Wang J."/>
            <person name="Wang M."/>
            <person name="Wang X."/>
            <person name="Woodford K.J."/>
            <person name="Wortman J.R."/>
            <person name="Wu M."/>
            <person name="Yao A."/>
            <person name="Zdobnov E.M."/>
            <person name="Zhang H."/>
            <person name="Zhao Q."/>
            <person name="Zhao S."/>
            <person name="Zhu S.C."/>
            <person name="Zhimulev I."/>
            <person name="Coluzzi M."/>
            <person name="della Torre A."/>
            <person name="Roth C.W."/>
            <person name="Louis C."/>
            <person name="Kalush F."/>
            <person name="Mural R.J."/>
            <person name="Myers E.W."/>
            <person name="Adams M.D."/>
            <person name="Smith H.O."/>
            <person name="Broder S."/>
            <person name="Gardner M.J."/>
            <person name="Fraser C.M."/>
            <person name="Birney E."/>
            <person name="Bork P."/>
            <person name="Brey P.T."/>
            <person name="Venter J.C."/>
            <person name="Weissenbach J."/>
            <person name="Kafatos F.C."/>
            <person name="Collins F.H."/>
            <person name="Hoffman S.L."/>
        </authorList>
    </citation>
    <scope>NUCLEOTIDE SEQUENCE [LARGE SCALE GENOMIC DNA]</scope>
    <source>
        <strain evidence="1">PEST</strain>
    </source>
</reference>
<gene>
    <name evidence="1" type="ORF">AgaP_AGAP006123</name>
</gene>
<reference evidence="1" key="2">
    <citation type="submission" date="2002-03" db="EMBL/GenBank/DDBJ databases">
        <authorList>
            <consortium name="The Anopheles Genome Sequencing Consortium"/>
        </authorList>
    </citation>
    <scope>NUCLEOTIDE SEQUENCE</scope>
    <source>
        <strain evidence="1">PEST</strain>
    </source>
</reference>
<comment type="caution">
    <text evidence="1">The sequence shown here is derived from an EMBL/GenBank/DDBJ whole genome shotgun (WGS) entry which is preliminary data.</text>
</comment>
<protein>
    <submittedName>
        <fullName evidence="1">AGAP006123-PA</fullName>
    </submittedName>
</protein>
<reference evidence="1" key="4">
    <citation type="journal article" date="2007" name="Genome Biol.">
        <title>Update of the Anopheles gambiae PEST genome assembly.</title>
        <authorList>
            <person name="Sharakhova M.V."/>
            <person name="Hammond M.P."/>
            <person name="Lobo N.F."/>
            <person name="Krzywinski J."/>
            <person name="Unger M.F."/>
            <person name="Hillenmeyer M.E."/>
            <person name="Bruggner R.V."/>
            <person name="Birney E."/>
            <person name="Collins F.H."/>
        </authorList>
    </citation>
    <scope>NUCLEOTIDE SEQUENCE</scope>
    <source>
        <strain evidence="1">PEST</strain>
    </source>
</reference>
<dbReference type="EMBL" id="AAAB01008960">
    <property type="protein sequence ID" value="EAU76562.1"/>
    <property type="molecule type" value="Genomic_DNA"/>
</dbReference>
<proteinExistence type="predicted"/>
<accession>A0NEP1</accession>
<dbReference type="HOGENOM" id="CLU_3034198_0_0_1"/>
<evidence type="ECO:0000313" key="1">
    <source>
        <dbReference type="EMBL" id="EAU76562.1"/>
    </source>
</evidence>
<organism evidence="1">
    <name type="scientific">Anopheles gambiae</name>
    <name type="common">African malaria mosquito</name>
    <dbReference type="NCBI Taxonomy" id="7165"/>
    <lineage>
        <taxon>Eukaryota</taxon>
        <taxon>Metazoa</taxon>
        <taxon>Ecdysozoa</taxon>
        <taxon>Arthropoda</taxon>
        <taxon>Hexapoda</taxon>
        <taxon>Insecta</taxon>
        <taxon>Pterygota</taxon>
        <taxon>Neoptera</taxon>
        <taxon>Endopterygota</taxon>
        <taxon>Diptera</taxon>
        <taxon>Nematocera</taxon>
        <taxon>Culicoidea</taxon>
        <taxon>Culicidae</taxon>
        <taxon>Anophelinae</taxon>
        <taxon>Anopheles</taxon>
    </lineage>
</organism>
<sequence>MHAHSVICWLLWKMPSRRMKRRNLSHPLSRIVRRASSLAIMWNELKCTTNTPQAR</sequence>
<dbReference type="PaxDb" id="7165-AGAP006123-PA"/>
<name>A0NEP1_ANOGA</name>
<reference evidence="1" key="5">
    <citation type="submission" date="2011-05" db="EMBL/GenBank/DDBJ databases">
        <authorList>
            <consortium name="VectorBase"/>
        </authorList>
    </citation>
    <scope>NUCLEOTIDE SEQUENCE</scope>
    <source>
        <strain evidence="1">PEST</strain>
    </source>
</reference>